<proteinExistence type="predicted"/>
<dbReference type="AlphaFoldDB" id="X0T7N8"/>
<organism evidence="1">
    <name type="scientific">marine sediment metagenome</name>
    <dbReference type="NCBI Taxonomy" id="412755"/>
    <lineage>
        <taxon>unclassified sequences</taxon>
        <taxon>metagenomes</taxon>
        <taxon>ecological metagenomes</taxon>
    </lineage>
</organism>
<accession>X0T7N8</accession>
<reference evidence="1" key="1">
    <citation type="journal article" date="2014" name="Front. Microbiol.">
        <title>High frequency of phylogenetically diverse reductive dehalogenase-homologous genes in deep subseafloor sedimentary metagenomes.</title>
        <authorList>
            <person name="Kawai M."/>
            <person name="Futagami T."/>
            <person name="Toyoda A."/>
            <person name="Takaki Y."/>
            <person name="Nishi S."/>
            <person name="Hori S."/>
            <person name="Arai W."/>
            <person name="Tsubouchi T."/>
            <person name="Morono Y."/>
            <person name="Uchiyama I."/>
            <person name="Ito T."/>
            <person name="Fujiyama A."/>
            <person name="Inagaki F."/>
            <person name="Takami H."/>
        </authorList>
    </citation>
    <scope>NUCLEOTIDE SEQUENCE</scope>
    <source>
        <strain evidence="1">Expedition CK06-06</strain>
    </source>
</reference>
<dbReference type="EMBL" id="BARS01004783">
    <property type="protein sequence ID" value="GAF83351.1"/>
    <property type="molecule type" value="Genomic_DNA"/>
</dbReference>
<comment type="caution">
    <text evidence="1">The sequence shown here is derived from an EMBL/GenBank/DDBJ whole genome shotgun (WGS) entry which is preliminary data.</text>
</comment>
<evidence type="ECO:0000313" key="1">
    <source>
        <dbReference type="EMBL" id="GAF83351.1"/>
    </source>
</evidence>
<sequence>MNNVSMNHEILMKWFRASEKHCIILNLGNSMHKFKINRTILIFGE</sequence>
<name>X0T7N8_9ZZZZ</name>
<gene>
    <name evidence="1" type="ORF">S01H1_09351</name>
</gene>
<protein>
    <submittedName>
        <fullName evidence="1">Uncharacterized protein</fullName>
    </submittedName>
</protein>